<evidence type="ECO:0000313" key="3">
    <source>
        <dbReference type="Proteomes" id="UP000038040"/>
    </source>
</evidence>
<dbReference type="WBParaSite" id="DME_0000531001-mRNA-1">
    <property type="protein sequence ID" value="DME_0000531001-mRNA-1"/>
    <property type="gene ID" value="DME_0000531001"/>
</dbReference>
<accession>A0A0N4UDB4</accession>
<dbReference type="Proteomes" id="UP000038040">
    <property type="component" value="Unplaced"/>
</dbReference>
<proteinExistence type="predicted"/>
<keyword evidence="1" id="KW-0175">Coiled coil</keyword>
<feature type="coiled-coil region" evidence="1">
    <location>
        <begin position="84"/>
        <end position="111"/>
    </location>
</feature>
<dbReference type="AlphaFoldDB" id="A0A0N4UDB4"/>
<dbReference type="OrthoDB" id="6288737at2759"/>
<sequence length="689" mass="80172">MIANITCDKEWRGEQGASLCPLKSKDYFASPEVILAHNWVFCDACRDARILEKTKGQDLIFSNRVPSWIQHEQGMVEENFVEDKLKIKRNKKKYQKKKREIDEELRRMKDKPLPDKKALHVLVKSGLSKSDALSKFVDEKREKAKKIKKSEVETQKKTARDHMPWAPHIHPLLKNKVSVLNRLVDHQRYVAIASNFLNPEPLLRYQHNRKELQMMDNKLLDERREYQKIVSDYVLKKKQTLFSCSDKAVHYVLQRLNKRRDSVIGRYGNAIYTISSENIRNNFRATSVPELVQIFHYGHVPKVNFPNERKRFAFSNNVDEINELFQIRECEEFPLEKDELAITLVMKQDLACVMCASSAVALMHKPFLTDSSNMLIPITVLERFDDGYRKKICVVGKPYPESPINHPTVWRRFLKYSVKAAIYPKFESCNVISSQCAQSEFKNQIATAKCGRFESNGKEEPSSLMTNCQNEGDILSTVSIKNYQNYQNNKQHESENICNDLLSGIMSDMNAATPSLIYGDNSVIYDRNIKELEGVDLQKRYSKFSIGGEFILIRSNNDGVDSTGNSLAITQRAEYAAEFGAERLDEEEWLRDYFKCKFKGASQLIRLRIHSKELHFLQKERYSERNLTINRDDRRRLIEERTYRLEVLLTYLKLLESGSYLLRTTDNGNMHILPKLRHLSDESIFSGLF</sequence>
<name>A0A0N4UDB4_DRAME</name>
<organism evidence="3 5">
    <name type="scientific">Dracunculus medinensis</name>
    <name type="common">Guinea worm</name>
    <dbReference type="NCBI Taxonomy" id="318479"/>
    <lineage>
        <taxon>Eukaryota</taxon>
        <taxon>Metazoa</taxon>
        <taxon>Ecdysozoa</taxon>
        <taxon>Nematoda</taxon>
        <taxon>Chromadorea</taxon>
        <taxon>Rhabditida</taxon>
        <taxon>Spirurina</taxon>
        <taxon>Dracunculoidea</taxon>
        <taxon>Dracunculidae</taxon>
        <taxon>Dracunculus</taxon>
    </lineage>
</organism>
<keyword evidence="4" id="KW-1185">Reference proteome</keyword>
<reference evidence="5" key="1">
    <citation type="submission" date="2017-02" db="UniProtKB">
        <authorList>
            <consortium name="WormBaseParasite"/>
        </authorList>
    </citation>
    <scope>IDENTIFICATION</scope>
</reference>
<dbReference type="EMBL" id="UYYG01001176">
    <property type="protein sequence ID" value="VDN59136.1"/>
    <property type="molecule type" value="Genomic_DNA"/>
</dbReference>
<dbReference type="Proteomes" id="UP000274756">
    <property type="component" value="Unassembled WGS sequence"/>
</dbReference>
<evidence type="ECO:0000313" key="5">
    <source>
        <dbReference type="WBParaSite" id="DME_0000531001-mRNA-1"/>
    </source>
</evidence>
<evidence type="ECO:0000313" key="4">
    <source>
        <dbReference type="Proteomes" id="UP000274756"/>
    </source>
</evidence>
<evidence type="ECO:0000313" key="2">
    <source>
        <dbReference type="EMBL" id="VDN59136.1"/>
    </source>
</evidence>
<dbReference type="STRING" id="318479.A0A0N4UDB4"/>
<evidence type="ECO:0000256" key="1">
    <source>
        <dbReference type="SAM" id="Coils"/>
    </source>
</evidence>
<protein>
    <submittedName>
        <fullName evidence="5">NARG2_C domain-containing protein</fullName>
    </submittedName>
</protein>
<gene>
    <name evidence="2" type="ORF">DME_LOCUS9109</name>
</gene>
<reference evidence="2 4" key="2">
    <citation type="submission" date="2018-11" db="EMBL/GenBank/DDBJ databases">
        <authorList>
            <consortium name="Pathogen Informatics"/>
        </authorList>
    </citation>
    <scope>NUCLEOTIDE SEQUENCE [LARGE SCALE GENOMIC DNA]</scope>
</reference>